<dbReference type="Pfam" id="PF00130">
    <property type="entry name" value="C1_1"/>
    <property type="match status" value="1"/>
</dbReference>
<dbReference type="SUPFAM" id="SSF57889">
    <property type="entry name" value="Cysteine-rich domain"/>
    <property type="match status" value="1"/>
</dbReference>
<dbReference type="PRINTS" id="PR00008">
    <property type="entry name" value="DAGPEDOMAIN"/>
</dbReference>
<dbReference type="InterPro" id="IPR011524">
    <property type="entry name" value="SARAH_dom"/>
</dbReference>
<evidence type="ECO:0000256" key="3">
    <source>
        <dbReference type="ARBA" id="ARBA00022723"/>
    </source>
</evidence>
<evidence type="ECO:0000256" key="4">
    <source>
        <dbReference type="ARBA" id="ARBA00022833"/>
    </source>
</evidence>
<keyword evidence="5" id="KW-0206">Cytoskeleton</keyword>
<dbReference type="InterPro" id="IPR020454">
    <property type="entry name" value="DAG/PE-bd"/>
</dbReference>
<dbReference type="PROSITE" id="PS50081">
    <property type="entry name" value="ZF_DAG_PE_2"/>
    <property type="match status" value="1"/>
</dbReference>
<dbReference type="InterPro" id="IPR033614">
    <property type="entry name" value="RASSF1-6"/>
</dbReference>
<evidence type="ECO:0000313" key="11">
    <source>
        <dbReference type="Proteomes" id="UP001175271"/>
    </source>
</evidence>
<dbReference type="SUPFAM" id="SSF54236">
    <property type="entry name" value="Ubiquitin-like"/>
    <property type="match status" value="1"/>
</dbReference>
<dbReference type="PROSITE" id="PS50200">
    <property type="entry name" value="RA"/>
    <property type="match status" value="1"/>
</dbReference>
<evidence type="ECO:0000259" key="7">
    <source>
        <dbReference type="PROSITE" id="PS50081"/>
    </source>
</evidence>
<evidence type="ECO:0000256" key="1">
    <source>
        <dbReference type="ARBA" id="ARBA00004245"/>
    </source>
</evidence>
<dbReference type="CDD" id="cd20885">
    <property type="entry name" value="C1_RASSF1"/>
    <property type="match status" value="1"/>
</dbReference>
<comment type="subcellular location">
    <subcellularLocation>
        <location evidence="1">Cytoplasm</location>
        <location evidence="1">Cytoskeleton</location>
    </subcellularLocation>
</comment>
<reference evidence="10" key="1">
    <citation type="submission" date="2023-06" db="EMBL/GenBank/DDBJ databases">
        <title>Genomic analysis of the entomopathogenic nematode Steinernema hermaphroditum.</title>
        <authorList>
            <person name="Schwarz E.M."/>
            <person name="Heppert J.K."/>
            <person name="Baniya A."/>
            <person name="Schwartz H.T."/>
            <person name="Tan C.-H."/>
            <person name="Antoshechkin I."/>
            <person name="Sternberg P.W."/>
            <person name="Goodrich-Blair H."/>
            <person name="Dillman A.R."/>
        </authorList>
    </citation>
    <scope>NUCLEOTIDE SEQUENCE</scope>
    <source>
        <strain evidence="10">PS9179</strain>
        <tissue evidence="10">Whole animal</tissue>
    </source>
</reference>
<comment type="caution">
    <text evidence="10">The sequence shown here is derived from an EMBL/GenBank/DDBJ whole genome shotgun (WGS) entry which is preliminary data.</text>
</comment>
<evidence type="ECO:0000256" key="5">
    <source>
        <dbReference type="ARBA" id="ARBA00023212"/>
    </source>
</evidence>
<dbReference type="InterPro" id="IPR002219">
    <property type="entry name" value="PKC_DAG/PE"/>
</dbReference>
<feature type="domain" description="SARAH" evidence="9">
    <location>
        <begin position="410"/>
        <end position="457"/>
    </location>
</feature>
<evidence type="ECO:0008006" key="12">
    <source>
        <dbReference type="Google" id="ProtNLM"/>
    </source>
</evidence>
<dbReference type="PANTHER" id="PTHR22738:SF10">
    <property type="entry name" value="RAS ASSOCIATION DOMAIN-CONTAINING PROTEIN 1 HOMOLOG"/>
    <property type="match status" value="1"/>
</dbReference>
<dbReference type="PROSITE" id="PS00479">
    <property type="entry name" value="ZF_DAG_PE_1"/>
    <property type="match status" value="1"/>
</dbReference>
<organism evidence="10 11">
    <name type="scientific">Steinernema hermaphroditum</name>
    <dbReference type="NCBI Taxonomy" id="289476"/>
    <lineage>
        <taxon>Eukaryota</taxon>
        <taxon>Metazoa</taxon>
        <taxon>Ecdysozoa</taxon>
        <taxon>Nematoda</taxon>
        <taxon>Chromadorea</taxon>
        <taxon>Rhabditida</taxon>
        <taxon>Tylenchina</taxon>
        <taxon>Panagrolaimomorpha</taxon>
        <taxon>Strongyloidoidea</taxon>
        <taxon>Steinernematidae</taxon>
        <taxon>Steinernema</taxon>
    </lineage>
</organism>
<dbReference type="Gene3D" id="3.30.60.20">
    <property type="match status" value="1"/>
</dbReference>
<dbReference type="InterPro" id="IPR046349">
    <property type="entry name" value="C1-like_sf"/>
</dbReference>
<dbReference type="PANTHER" id="PTHR22738">
    <property type="entry name" value="RASSF"/>
    <property type="match status" value="1"/>
</dbReference>
<accession>A0AA39LII4</accession>
<gene>
    <name evidence="10" type="ORF">QR680_002649</name>
</gene>
<feature type="domain" description="Phorbol-ester/DAG-type" evidence="7">
    <location>
        <begin position="110"/>
        <end position="160"/>
    </location>
</feature>
<dbReference type="CDD" id="cd21885">
    <property type="entry name" value="SARAH_RASSF1-like"/>
    <property type="match status" value="1"/>
</dbReference>
<dbReference type="AlphaFoldDB" id="A0AA39LII4"/>
<evidence type="ECO:0000256" key="2">
    <source>
        <dbReference type="ARBA" id="ARBA00022701"/>
    </source>
</evidence>
<evidence type="ECO:0000256" key="6">
    <source>
        <dbReference type="SAM" id="MobiDB-lite"/>
    </source>
</evidence>
<keyword evidence="11" id="KW-1185">Reference proteome</keyword>
<keyword evidence="3" id="KW-0479">Metal-binding</keyword>
<dbReference type="InterPro" id="IPR029071">
    <property type="entry name" value="Ubiquitin-like_domsf"/>
</dbReference>
<dbReference type="Pfam" id="PF16517">
    <property type="entry name" value="Nore1-SARAH"/>
    <property type="match status" value="1"/>
</dbReference>
<dbReference type="PROSITE" id="PS50951">
    <property type="entry name" value="SARAH"/>
    <property type="match status" value="1"/>
</dbReference>
<evidence type="ECO:0000313" key="10">
    <source>
        <dbReference type="EMBL" id="KAK0398567.1"/>
    </source>
</evidence>
<keyword evidence="4" id="KW-0862">Zinc</keyword>
<dbReference type="SMART" id="SM00314">
    <property type="entry name" value="RA"/>
    <property type="match status" value="1"/>
</dbReference>
<name>A0AA39LII4_9BILA</name>
<feature type="domain" description="Ras-associating" evidence="8">
    <location>
        <begin position="313"/>
        <end position="408"/>
    </location>
</feature>
<dbReference type="GO" id="GO:0046872">
    <property type="term" value="F:metal ion binding"/>
    <property type="evidence" value="ECO:0007669"/>
    <property type="project" value="UniProtKB-KW"/>
</dbReference>
<dbReference type="Proteomes" id="UP001175271">
    <property type="component" value="Unassembled WGS sequence"/>
</dbReference>
<protein>
    <recommendedName>
        <fullName evidence="12">Ras association domain-containing protein 1</fullName>
    </recommendedName>
</protein>
<dbReference type="Gene3D" id="3.10.20.90">
    <property type="entry name" value="Phosphatidylinositol 3-kinase Catalytic Subunit, Chain A, domain 1"/>
    <property type="match status" value="1"/>
</dbReference>
<dbReference type="Pfam" id="PF00788">
    <property type="entry name" value="RA"/>
    <property type="match status" value="1"/>
</dbReference>
<evidence type="ECO:0000259" key="9">
    <source>
        <dbReference type="PROSITE" id="PS50951"/>
    </source>
</evidence>
<dbReference type="GO" id="GO:0005874">
    <property type="term" value="C:microtubule"/>
    <property type="evidence" value="ECO:0007669"/>
    <property type="project" value="UniProtKB-KW"/>
</dbReference>
<dbReference type="InterPro" id="IPR000159">
    <property type="entry name" value="RA_dom"/>
</dbReference>
<dbReference type="SMART" id="SM00109">
    <property type="entry name" value="C1"/>
    <property type="match status" value="1"/>
</dbReference>
<evidence type="ECO:0000259" key="8">
    <source>
        <dbReference type="PROSITE" id="PS50200"/>
    </source>
</evidence>
<proteinExistence type="predicted"/>
<dbReference type="Gene3D" id="1.20.5.110">
    <property type="match status" value="1"/>
</dbReference>
<keyword evidence="2" id="KW-0493">Microtubule</keyword>
<keyword evidence="5" id="KW-0963">Cytoplasm</keyword>
<dbReference type="EMBL" id="JAUCMV010000005">
    <property type="protein sequence ID" value="KAK0398567.1"/>
    <property type="molecule type" value="Genomic_DNA"/>
</dbReference>
<sequence>MSDWLTQLGIGGSSTAQEEPPCTCAFDNMMAQNEVPTSAKRSPQRNRRDDEVDFNVLDATISLDTENDIWEPSFLLNFDTVKTSYCDTLERQHFGPLSDLMTVSTQLGKGHEFSTLALVHPTWCDKCGDFIWGFLQQAVRCENCNYTCHNKCQKLITLDCRSTGSTLKSDFFPSLKKESYDHSDGESLSFANPLFDQTKRFGVLYPSLKEIFLSSNIPPEDVKVEEVYVKSAPEAPNDEYLCIFSPDTIHETIAEYNSRSIGFEVTLREADVFSGCIKIHMNFTRPINVVVDEIPPRVYDFVDDTTKSTATGRTITSFFLPPNTEKIVHVNSSMSAREMTVTLLRKFKVADNPRKFALYQQIMEPDVTTKTLKKRMTRIADNDFPLKLAVLWKHQNVEAHFLLQENDTGDILWEAFEIPELNNFLNILEIEEKQYIQNIRDRFDIYKRSLDQVISARNLQQTDSGLHSTVL</sequence>
<dbReference type="GO" id="GO:0007165">
    <property type="term" value="P:signal transduction"/>
    <property type="evidence" value="ECO:0007669"/>
    <property type="project" value="InterPro"/>
</dbReference>
<feature type="region of interest" description="Disordered" evidence="6">
    <location>
        <begin position="1"/>
        <end position="20"/>
    </location>
</feature>